<protein>
    <submittedName>
        <fullName evidence="1">Uncharacterized protein</fullName>
    </submittedName>
</protein>
<evidence type="ECO:0000313" key="1">
    <source>
        <dbReference type="EMBL" id="SIS23784.1"/>
    </source>
</evidence>
<dbReference type="EMBL" id="FTNI01000048">
    <property type="protein sequence ID" value="SIS23784.1"/>
    <property type="molecule type" value="Genomic_DNA"/>
</dbReference>
<sequence length="53" mass="5622">MAEDAYRLARLVEEESGLAGYDPQADQDTMTGDAGKAAARLGGVAQWAHENLT</sequence>
<accession>A0A1N7HFX5</accession>
<reference evidence="2" key="1">
    <citation type="submission" date="2017-01" db="EMBL/GenBank/DDBJ databases">
        <authorList>
            <person name="Varghese N."/>
            <person name="Submissions S."/>
        </authorList>
    </citation>
    <scope>NUCLEOTIDE SEQUENCE [LARGE SCALE GENOMIC DNA]</scope>
    <source>
        <strain evidence="2">ATCC 12950</strain>
    </source>
</reference>
<organism evidence="1 2">
    <name type="scientific">Microbispora rosea</name>
    <dbReference type="NCBI Taxonomy" id="58117"/>
    <lineage>
        <taxon>Bacteria</taxon>
        <taxon>Bacillati</taxon>
        <taxon>Actinomycetota</taxon>
        <taxon>Actinomycetes</taxon>
        <taxon>Streptosporangiales</taxon>
        <taxon>Streptosporangiaceae</taxon>
        <taxon>Microbispora</taxon>
    </lineage>
</organism>
<gene>
    <name evidence="1" type="ORF">SAMN05421833_1481</name>
</gene>
<dbReference type="STRING" id="58117.SAMN05421833_1481"/>
<evidence type="ECO:0000313" key="2">
    <source>
        <dbReference type="Proteomes" id="UP000186096"/>
    </source>
</evidence>
<dbReference type="Proteomes" id="UP000186096">
    <property type="component" value="Unassembled WGS sequence"/>
</dbReference>
<name>A0A1N7HFX5_9ACTN</name>
<keyword evidence="2" id="KW-1185">Reference proteome</keyword>
<dbReference type="AlphaFoldDB" id="A0A1N7HFX5"/>
<proteinExistence type="predicted"/>